<sequence length="51" mass="5740">MVMFIRAEGWCLCACVDLAEKRFLRHGLDLRALALSGAIQGYHDEGRGEEM</sequence>
<dbReference type="HOGENOM" id="CLU_3111870_0_0_1"/>
<evidence type="ECO:0000313" key="2">
    <source>
        <dbReference type="Proteomes" id="UP000016936"/>
    </source>
</evidence>
<keyword evidence="2" id="KW-1185">Reference proteome</keyword>
<dbReference type="Proteomes" id="UP000016936">
    <property type="component" value="Unassembled WGS sequence"/>
</dbReference>
<organism evidence="1 2">
    <name type="scientific">Cochliobolus heterostrophus (strain C5 / ATCC 48332 / race O)</name>
    <name type="common">Southern corn leaf blight fungus</name>
    <name type="synonym">Bipolaris maydis</name>
    <dbReference type="NCBI Taxonomy" id="701091"/>
    <lineage>
        <taxon>Eukaryota</taxon>
        <taxon>Fungi</taxon>
        <taxon>Dikarya</taxon>
        <taxon>Ascomycota</taxon>
        <taxon>Pezizomycotina</taxon>
        <taxon>Dothideomycetes</taxon>
        <taxon>Pleosporomycetidae</taxon>
        <taxon>Pleosporales</taxon>
        <taxon>Pleosporineae</taxon>
        <taxon>Pleosporaceae</taxon>
        <taxon>Bipolaris</taxon>
    </lineage>
</organism>
<feature type="non-terminal residue" evidence="1">
    <location>
        <position position="51"/>
    </location>
</feature>
<reference evidence="1 2" key="1">
    <citation type="journal article" date="2012" name="PLoS Pathog.">
        <title>Diverse lifestyles and strategies of plant pathogenesis encoded in the genomes of eighteen Dothideomycetes fungi.</title>
        <authorList>
            <person name="Ohm R.A."/>
            <person name="Feau N."/>
            <person name="Henrissat B."/>
            <person name="Schoch C.L."/>
            <person name="Horwitz B.A."/>
            <person name="Barry K.W."/>
            <person name="Condon B.J."/>
            <person name="Copeland A.C."/>
            <person name="Dhillon B."/>
            <person name="Glaser F."/>
            <person name="Hesse C.N."/>
            <person name="Kosti I."/>
            <person name="LaButti K."/>
            <person name="Lindquist E.A."/>
            <person name="Lucas S."/>
            <person name="Salamov A.A."/>
            <person name="Bradshaw R.E."/>
            <person name="Ciuffetti L."/>
            <person name="Hamelin R.C."/>
            <person name="Kema G.H.J."/>
            <person name="Lawrence C."/>
            <person name="Scott J.A."/>
            <person name="Spatafora J.W."/>
            <person name="Turgeon B.G."/>
            <person name="de Wit P.J.G.M."/>
            <person name="Zhong S."/>
            <person name="Goodwin S.B."/>
            <person name="Grigoriev I.V."/>
        </authorList>
    </citation>
    <scope>NUCLEOTIDE SEQUENCE [LARGE SCALE GENOMIC DNA]</scope>
    <source>
        <strain evidence="2">C5 / ATCC 48332 / race O</strain>
    </source>
</reference>
<reference evidence="2" key="2">
    <citation type="journal article" date="2013" name="PLoS Genet.">
        <title>Comparative genome structure, secondary metabolite, and effector coding capacity across Cochliobolus pathogens.</title>
        <authorList>
            <person name="Condon B.J."/>
            <person name="Leng Y."/>
            <person name="Wu D."/>
            <person name="Bushley K.E."/>
            <person name="Ohm R.A."/>
            <person name="Otillar R."/>
            <person name="Martin J."/>
            <person name="Schackwitz W."/>
            <person name="Grimwood J."/>
            <person name="MohdZainudin N."/>
            <person name="Xue C."/>
            <person name="Wang R."/>
            <person name="Manning V.A."/>
            <person name="Dhillon B."/>
            <person name="Tu Z.J."/>
            <person name="Steffenson B.J."/>
            <person name="Salamov A."/>
            <person name="Sun H."/>
            <person name="Lowry S."/>
            <person name="LaButti K."/>
            <person name="Han J."/>
            <person name="Copeland A."/>
            <person name="Lindquist E."/>
            <person name="Barry K."/>
            <person name="Schmutz J."/>
            <person name="Baker S.E."/>
            <person name="Ciuffetti L.M."/>
            <person name="Grigoriev I.V."/>
            <person name="Zhong S."/>
            <person name="Turgeon B.G."/>
        </authorList>
    </citation>
    <scope>NUCLEOTIDE SEQUENCE [LARGE SCALE GENOMIC DNA]</scope>
    <source>
        <strain evidence="2">C5 / ATCC 48332 / race O</strain>
    </source>
</reference>
<evidence type="ECO:0000313" key="1">
    <source>
        <dbReference type="EMBL" id="EMD89192.1"/>
    </source>
</evidence>
<accession>M2UML8</accession>
<proteinExistence type="predicted"/>
<name>M2UML8_COCH5</name>
<dbReference type="EMBL" id="KB445579">
    <property type="protein sequence ID" value="EMD89192.1"/>
    <property type="molecule type" value="Genomic_DNA"/>
</dbReference>
<gene>
    <name evidence="1" type="ORF">COCHEDRAFT_1022666</name>
</gene>
<dbReference type="AlphaFoldDB" id="M2UML8"/>
<protein>
    <submittedName>
        <fullName evidence="1">Uncharacterized protein</fullName>
    </submittedName>
</protein>